<organism evidence="1 2">
    <name type="scientific">[Clostridium] fimetarium</name>
    <dbReference type="NCBI Taxonomy" id="99656"/>
    <lineage>
        <taxon>Bacteria</taxon>
        <taxon>Bacillati</taxon>
        <taxon>Bacillota</taxon>
        <taxon>Clostridia</taxon>
        <taxon>Lachnospirales</taxon>
        <taxon>Lachnospiraceae</taxon>
    </lineage>
</organism>
<dbReference type="Proteomes" id="UP000199701">
    <property type="component" value="Unassembled WGS sequence"/>
</dbReference>
<dbReference type="RefSeq" id="WP_092449904.1">
    <property type="nucleotide sequence ID" value="NZ_FOJI01000001.1"/>
</dbReference>
<proteinExistence type="predicted"/>
<dbReference type="EMBL" id="FOJI01000001">
    <property type="protein sequence ID" value="SEV85116.1"/>
    <property type="molecule type" value="Genomic_DNA"/>
</dbReference>
<sequence>METLALKTQWGSTEQVQLEINNYLDNNGMYIGIMTSSDYPEPYGDMTVNLDSKAPDYCGYIDTNNMPELAKFIEDNDIGEFTGLTKCSGFCEYPLYLFNPEKLRQLCPDGMEAYERSIGATKAPEMKEKAR</sequence>
<gene>
    <name evidence="1" type="ORF">SAMN05421659_101333</name>
</gene>
<dbReference type="STRING" id="99656.SAMN05421659_101333"/>
<dbReference type="InterPro" id="IPR025462">
    <property type="entry name" value="DUF4313"/>
</dbReference>
<accession>A0A1I0MBM6</accession>
<dbReference type="Pfam" id="PF14190">
    <property type="entry name" value="DUF4313"/>
    <property type="match status" value="1"/>
</dbReference>
<dbReference type="OrthoDB" id="1854350at2"/>
<keyword evidence="2" id="KW-1185">Reference proteome</keyword>
<name>A0A1I0MBM6_9FIRM</name>
<evidence type="ECO:0000313" key="2">
    <source>
        <dbReference type="Proteomes" id="UP000199701"/>
    </source>
</evidence>
<evidence type="ECO:0008006" key="3">
    <source>
        <dbReference type="Google" id="ProtNLM"/>
    </source>
</evidence>
<dbReference type="AlphaFoldDB" id="A0A1I0MBM6"/>
<evidence type="ECO:0000313" key="1">
    <source>
        <dbReference type="EMBL" id="SEV85116.1"/>
    </source>
</evidence>
<reference evidence="1 2" key="1">
    <citation type="submission" date="2016-10" db="EMBL/GenBank/DDBJ databases">
        <authorList>
            <person name="de Groot N.N."/>
        </authorList>
    </citation>
    <scope>NUCLEOTIDE SEQUENCE [LARGE SCALE GENOMIC DNA]</scope>
    <source>
        <strain evidence="1 2">DSM 9179</strain>
    </source>
</reference>
<protein>
    <recommendedName>
        <fullName evidence="3">DUF4313 domain-containing protein</fullName>
    </recommendedName>
</protein>